<name>A0AAV5MFQ4_9ROSI</name>
<keyword evidence="9 13" id="KW-0472">Membrane</keyword>
<sequence length="1810" mass="204741">MATNNTSTGSFSNPPLFTGQNYNMWAIKMKAFLKGNGVWDSVENGFNPPRLPNNPTVTQLKQHAKYVQNSYRALSYIHNGIVDSIFPRIMRAETTKSAWDTLQKEFEGDNRVKDNNLLTLKRKFEMLAMKEIEIVHQYSTKLIDIVNQIRLQGEDFPDKRVIDKIMVSVPDKFESKISAIEESNDLNQLTINELISKLKAYEQRLSIKGAAEVLEEALQAKEKGKQAVETPNFAEYEKEKMLDSSDICGPMKVPSLGQNKYFILFIDDFTRMTWVYFLSSKAQVFSVFKKFKALVENQSGYRIKKLRSDNGKEYTSAEFNNFCEEAGIQHQLTVSYTPQHNGNRTVMEMARCMMLEKKLPQSFWAEAVYTAVYLLNGVSTKVVKNKTPIEAWYGMKPSANHLKIFGSVCYTHIPDIKRGKLDQKANVGIFVGYSTQSKGYRIYDIQTKKVNVCRDATFDEGGFWNWEAKKVEKTDDVQKNSKSSTSSSMPSNTEIAEVDDDSPILKTKSLSEVYESCNLASSEPSSYEAAAKQDVWLQAMQEEIAMIEKDKTWYLTKKPQDKNVIGVKWVYRTKLNPNGSVHKYMARLVVKGYAQELGVDYGETFAPVARHDTIKLLVALATNLGWKLYHMDVKSAFLNGILKEEIYVEQPQGFEVAGKEDYVYRLNKALYGLKQAPRAWYSRIDDYLLQQDFRRSENEATLYVKGTNSDSQLIVSLYVDDLLLTGGNEHLLNNFKAEMMKDFEMSDLGEMKYFLGMEIQQCKNGIFLSQRKYALDVLKKFGMEDCKPMATPLVLNEKYVIDDGKEKANSSQYRSLIGSLLYSTASRPDLMYSVSLLSRFMSSPSHTHFSAAKRVLRYLKGTFDYGIWHEMGCKGKLEGYVDSDWAGCEDDMKSTTDYVFSFGSRAFTWISKKQDVVAQSTVEAEYVATSGAANQAVWLRKMLVDLGFNQDEACVLKIDNICSMVKKMIKNAKMLKPSTISRLAMRIRSGLPFAILLPRLSFKLGLILAIKPSSLDLILLRAPLLSPPVNFRLRAASEFVSYSTNFTTCWEIERNALLKFKEGLEDPSGRLSSWVGNYCCTWSGVGCNRQTGHVTKLDLGMPPISFNINDPKAFDFASLQGTMSPSLLDLKYLEYLDLSWNNFEQTPIPNFIGSFTNTLVRLDLSANGFHGHIPPSLENLKNIKHLDLSGDYLSGPLPIFIGNLSSLESLSLIDNQLSGTIPETIGQLKELTFLRLALNNWEGVVSRIHFLHLKNLKDFALSSNHVGEKSLTFHVGHDWVPPFSLNSIIVVNCQMDLKFPAWFLTQKELAYVILWNINIEDFVPEWFWKLSPQINFLVFSRTKLHGRLPRSLKFAPGAEVELSFNLFEGSIPLFSGVRTLFLRHNLLSGSIPVDFGRVMLDLQYVDLAENHLNGKILSSISKLESLRTLSLENNKLYGEIPSWKRLKNLVALDLSNNNLPGSIPSSLCSQSQLSYLKLKGNNLSGKLSFLHNCTSLLELSLADNKFFGGIPRWIGDLPSLSILQLRGNMFRGKIPKKSCHLSKLHVLDLGWNNFSGFVPPCLGNLSGMYRFANHSYEHYLFGECDMEFSVKGQTLEFTEIIPLVKLIDLSSNNLEGGIPEEITKLSALGTLNLSRNQLTGNIPEKIKDLQLLETLDLSVNHLSDRIPASMTSMTLLSHLNLSYNDLSGPIPSANQFQTFNDPSIYEGNPKLCGTPLSTNCSRHKNDAPEGNTGMERYEKWSEKMWFHTGIASGFVVGFCAVSGTLMIKRPWRHAYRCFIEGMKDRIYVFIVMNTAHLQKKLKGERSSDHG</sequence>
<dbReference type="FunFam" id="3.80.10.10:FF:000111">
    <property type="entry name" value="LRR receptor-like serine/threonine-protein kinase ERECTA"/>
    <property type="match status" value="1"/>
</dbReference>
<dbReference type="GO" id="GO:0005886">
    <property type="term" value="C:plasma membrane"/>
    <property type="evidence" value="ECO:0007669"/>
    <property type="project" value="UniProtKB-SubCell"/>
</dbReference>
<evidence type="ECO:0000256" key="10">
    <source>
        <dbReference type="ARBA" id="ARBA00023170"/>
    </source>
</evidence>
<protein>
    <recommendedName>
        <fullName evidence="14">Integrase catalytic domain-containing protein</fullName>
    </recommendedName>
</protein>
<dbReference type="Pfam" id="PF00560">
    <property type="entry name" value="LRR_1"/>
    <property type="match status" value="4"/>
</dbReference>
<dbReference type="InterPro" id="IPR032675">
    <property type="entry name" value="LRR_dom_sf"/>
</dbReference>
<dbReference type="SMART" id="SM00369">
    <property type="entry name" value="LRR_TYP"/>
    <property type="match status" value="7"/>
</dbReference>
<dbReference type="InterPro" id="IPR043502">
    <property type="entry name" value="DNA/RNA_pol_sf"/>
</dbReference>
<evidence type="ECO:0000256" key="4">
    <source>
        <dbReference type="ARBA" id="ARBA00022614"/>
    </source>
</evidence>
<comment type="similarity">
    <text evidence="2">Belongs to the RLP family.</text>
</comment>
<evidence type="ECO:0000256" key="13">
    <source>
        <dbReference type="SAM" id="Phobius"/>
    </source>
</evidence>
<dbReference type="Pfam" id="PF07727">
    <property type="entry name" value="RVT_2"/>
    <property type="match status" value="1"/>
</dbReference>
<dbReference type="Gene3D" id="3.80.10.10">
    <property type="entry name" value="Ribonuclease Inhibitor"/>
    <property type="match status" value="5"/>
</dbReference>
<evidence type="ECO:0000256" key="12">
    <source>
        <dbReference type="SAM" id="MobiDB-lite"/>
    </source>
</evidence>
<keyword evidence="8 13" id="KW-1133">Transmembrane helix</keyword>
<dbReference type="InterPro" id="IPR013103">
    <property type="entry name" value="RVT_2"/>
</dbReference>
<keyword evidence="7" id="KW-0677">Repeat</keyword>
<dbReference type="Gene3D" id="3.30.1490.310">
    <property type="match status" value="1"/>
</dbReference>
<dbReference type="InterPro" id="IPR013210">
    <property type="entry name" value="LRR_N_plant-typ"/>
</dbReference>
<feature type="region of interest" description="Disordered" evidence="12">
    <location>
        <begin position="475"/>
        <end position="498"/>
    </location>
</feature>
<dbReference type="Pfam" id="PF08263">
    <property type="entry name" value="LRRNT_2"/>
    <property type="match status" value="1"/>
</dbReference>
<dbReference type="Pfam" id="PF25597">
    <property type="entry name" value="SH3_retrovirus"/>
    <property type="match status" value="1"/>
</dbReference>
<evidence type="ECO:0000256" key="7">
    <source>
        <dbReference type="ARBA" id="ARBA00022737"/>
    </source>
</evidence>
<dbReference type="FunFam" id="3.80.10.10:FF:000095">
    <property type="entry name" value="LRR receptor-like serine/threonine-protein kinase GSO1"/>
    <property type="match status" value="1"/>
</dbReference>
<keyword evidence="5 13" id="KW-0812">Transmembrane</keyword>
<evidence type="ECO:0000256" key="5">
    <source>
        <dbReference type="ARBA" id="ARBA00022692"/>
    </source>
</evidence>
<dbReference type="Proteomes" id="UP001054252">
    <property type="component" value="Unassembled WGS sequence"/>
</dbReference>
<dbReference type="Pfam" id="PF14223">
    <property type="entry name" value="Retrotran_gag_2"/>
    <property type="match status" value="1"/>
</dbReference>
<evidence type="ECO:0000259" key="14">
    <source>
        <dbReference type="PROSITE" id="PS50994"/>
    </source>
</evidence>
<accession>A0AAV5MFQ4</accession>
<keyword evidence="3" id="KW-1003">Cell membrane</keyword>
<comment type="caution">
    <text evidence="15">The sequence shown here is derived from an EMBL/GenBank/DDBJ whole genome shotgun (WGS) entry which is preliminary data.</text>
</comment>
<dbReference type="FunFam" id="3.80.10.10:FF:001678">
    <property type="entry name" value="Calmodulin-binding receptor kinase CaMRLK"/>
    <property type="match status" value="1"/>
</dbReference>
<evidence type="ECO:0000256" key="9">
    <source>
        <dbReference type="ARBA" id="ARBA00023136"/>
    </source>
</evidence>
<dbReference type="PANTHER" id="PTHR48063:SF29">
    <property type="entry name" value="LRR RECEPTOR-LIKE KINASE FAMILY PROTEIN"/>
    <property type="match status" value="1"/>
</dbReference>
<reference evidence="15 16" key="1">
    <citation type="journal article" date="2021" name="Commun. Biol.">
        <title>The genome of Shorea leprosula (Dipterocarpaceae) highlights the ecological relevance of drought in aseasonal tropical rainforests.</title>
        <authorList>
            <person name="Ng K.K.S."/>
            <person name="Kobayashi M.J."/>
            <person name="Fawcett J.A."/>
            <person name="Hatakeyama M."/>
            <person name="Paape T."/>
            <person name="Ng C.H."/>
            <person name="Ang C.C."/>
            <person name="Tnah L.H."/>
            <person name="Lee C.T."/>
            <person name="Nishiyama T."/>
            <person name="Sese J."/>
            <person name="O'Brien M.J."/>
            <person name="Copetti D."/>
            <person name="Mohd Noor M.I."/>
            <person name="Ong R.C."/>
            <person name="Putra M."/>
            <person name="Sireger I.Z."/>
            <person name="Indrioko S."/>
            <person name="Kosugi Y."/>
            <person name="Izuno A."/>
            <person name="Isagi Y."/>
            <person name="Lee S.L."/>
            <person name="Shimizu K.K."/>
        </authorList>
    </citation>
    <scope>NUCLEOTIDE SEQUENCE [LARGE SCALE GENOMIC DNA]</scope>
    <source>
        <strain evidence="15">214</strain>
    </source>
</reference>
<evidence type="ECO:0000256" key="2">
    <source>
        <dbReference type="ARBA" id="ARBA00009592"/>
    </source>
</evidence>
<dbReference type="SUPFAM" id="SSF56672">
    <property type="entry name" value="DNA/RNA polymerases"/>
    <property type="match status" value="1"/>
</dbReference>
<dbReference type="SUPFAM" id="SSF52058">
    <property type="entry name" value="L domain-like"/>
    <property type="match status" value="2"/>
</dbReference>
<dbReference type="GO" id="GO:0003676">
    <property type="term" value="F:nucleic acid binding"/>
    <property type="evidence" value="ECO:0007669"/>
    <property type="project" value="InterPro"/>
</dbReference>
<dbReference type="EMBL" id="BPVZ01000270">
    <property type="protein sequence ID" value="GKV48771.1"/>
    <property type="molecule type" value="Genomic_DNA"/>
</dbReference>
<comment type="subcellular location">
    <subcellularLocation>
        <location evidence="1">Cell membrane</location>
        <topology evidence="1">Single-pass type I membrane protein</topology>
    </subcellularLocation>
</comment>
<dbReference type="InterPro" id="IPR012337">
    <property type="entry name" value="RNaseH-like_sf"/>
</dbReference>
<dbReference type="InterPro" id="IPR001584">
    <property type="entry name" value="Integrase_cat-core"/>
</dbReference>
<dbReference type="InterPro" id="IPR003591">
    <property type="entry name" value="Leu-rich_rpt_typical-subtyp"/>
</dbReference>
<dbReference type="PROSITE" id="PS50994">
    <property type="entry name" value="INTEGRASE"/>
    <property type="match status" value="1"/>
</dbReference>
<proteinExistence type="inferred from homology"/>
<keyword evidence="16" id="KW-1185">Reference proteome</keyword>
<evidence type="ECO:0000313" key="16">
    <source>
        <dbReference type="Proteomes" id="UP001054252"/>
    </source>
</evidence>
<dbReference type="PANTHER" id="PTHR48063">
    <property type="entry name" value="LRR RECEPTOR-LIKE KINASE"/>
    <property type="match status" value="1"/>
</dbReference>
<dbReference type="InterPro" id="IPR055414">
    <property type="entry name" value="LRR_R13L4/SHOC2-like"/>
</dbReference>
<evidence type="ECO:0000256" key="11">
    <source>
        <dbReference type="ARBA" id="ARBA00023180"/>
    </source>
</evidence>
<keyword evidence="6" id="KW-0732">Signal</keyword>
<evidence type="ECO:0000256" key="8">
    <source>
        <dbReference type="ARBA" id="ARBA00022989"/>
    </source>
</evidence>
<dbReference type="InterPro" id="IPR001611">
    <property type="entry name" value="Leu-rich_rpt"/>
</dbReference>
<dbReference type="CDD" id="cd09272">
    <property type="entry name" value="RNase_HI_RT_Ty1"/>
    <property type="match status" value="1"/>
</dbReference>
<dbReference type="SUPFAM" id="SSF53098">
    <property type="entry name" value="Ribonuclease H-like"/>
    <property type="match status" value="1"/>
</dbReference>
<dbReference type="InterPro" id="IPR036397">
    <property type="entry name" value="RNaseH_sf"/>
</dbReference>
<feature type="domain" description="Integrase catalytic" evidence="14">
    <location>
        <begin position="227"/>
        <end position="396"/>
    </location>
</feature>
<dbReference type="InterPro" id="IPR046956">
    <property type="entry name" value="RLP23-like"/>
</dbReference>
<dbReference type="Pfam" id="PF00665">
    <property type="entry name" value="rve"/>
    <property type="match status" value="1"/>
</dbReference>
<evidence type="ECO:0000256" key="1">
    <source>
        <dbReference type="ARBA" id="ARBA00004251"/>
    </source>
</evidence>
<evidence type="ECO:0000313" key="15">
    <source>
        <dbReference type="EMBL" id="GKV48771.1"/>
    </source>
</evidence>
<evidence type="ECO:0000256" key="3">
    <source>
        <dbReference type="ARBA" id="ARBA00022475"/>
    </source>
</evidence>
<keyword evidence="10" id="KW-0675">Receptor</keyword>
<keyword evidence="4" id="KW-0433">Leucine-rich repeat</keyword>
<organism evidence="15 16">
    <name type="scientific">Rubroshorea leprosula</name>
    <dbReference type="NCBI Taxonomy" id="152421"/>
    <lineage>
        <taxon>Eukaryota</taxon>
        <taxon>Viridiplantae</taxon>
        <taxon>Streptophyta</taxon>
        <taxon>Embryophyta</taxon>
        <taxon>Tracheophyta</taxon>
        <taxon>Spermatophyta</taxon>
        <taxon>Magnoliopsida</taxon>
        <taxon>eudicotyledons</taxon>
        <taxon>Gunneridae</taxon>
        <taxon>Pentapetalae</taxon>
        <taxon>rosids</taxon>
        <taxon>malvids</taxon>
        <taxon>Malvales</taxon>
        <taxon>Dipterocarpaceae</taxon>
        <taxon>Rubroshorea</taxon>
    </lineage>
</organism>
<feature type="compositionally biased region" description="Low complexity" evidence="12">
    <location>
        <begin position="480"/>
        <end position="493"/>
    </location>
</feature>
<feature type="transmembrane region" description="Helical" evidence="13">
    <location>
        <begin position="1744"/>
        <end position="1767"/>
    </location>
</feature>
<gene>
    <name evidence="15" type="ORF">SLEP1_g55565</name>
</gene>
<dbReference type="Gene3D" id="3.30.420.10">
    <property type="entry name" value="Ribonuclease H-like superfamily/Ribonuclease H"/>
    <property type="match status" value="1"/>
</dbReference>
<dbReference type="Pfam" id="PF23598">
    <property type="entry name" value="LRR_14"/>
    <property type="match status" value="1"/>
</dbReference>
<evidence type="ECO:0000256" key="6">
    <source>
        <dbReference type="ARBA" id="ARBA00022729"/>
    </source>
</evidence>
<keyword evidence="11" id="KW-0325">Glycoprotein</keyword>
<dbReference type="GO" id="GO:0015074">
    <property type="term" value="P:DNA integration"/>
    <property type="evidence" value="ECO:0007669"/>
    <property type="project" value="InterPro"/>
</dbReference>
<dbReference type="InterPro" id="IPR057670">
    <property type="entry name" value="SH3_retrovirus"/>
</dbReference>